<keyword evidence="2" id="KW-0812">Transmembrane</keyword>
<dbReference type="Gene3D" id="1.10.3040.10">
    <property type="entry name" value="borna disease virus nucleoprotein, domain 1"/>
    <property type="match status" value="1"/>
</dbReference>
<feature type="transmembrane region" description="Helical" evidence="2">
    <location>
        <begin position="83"/>
        <end position="103"/>
    </location>
</feature>
<keyword evidence="3" id="KW-0543">Viral nucleoprotein</keyword>
<evidence type="ECO:0000313" key="3">
    <source>
        <dbReference type="EMBL" id="AHD24427.1"/>
    </source>
</evidence>
<feature type="region of interest" description="Disordered" evidence="1">
    <location>
        <begin position="1"/>
        <end position="58"/>
    </location>
</feature>
<keyword evidence="4" id="KW-1185">Reference proteome</keyword>
<evidence type="ECO:0000313" key="4">
    <source>
        <dbReference type="Proteomes" id="UP000232469"/>
    </source>
</evidence>
<name>V9XSQ2_9MONO</name>
<keyword evidence="2" id="KW-0472">Membrane</keyword>
<evidence type="ECO:0000256" key="2">
    <source>
        <dbReference type="SAM" id="Phobius"/>
    </source>
</evidence>
<dbReference type="KEGG" id="vg:37616254"/>
<protein>
    <submittedName>
        <fullName evidence="3">Nucleoprotein</fullName>
    </submittedName>
</protein>
<dbReference type="EMBL" id="KF680099">
    <property type="protein sequence ID" value="AHD24427.1"/>
    <property type="molecule type" value="Viral_cRNA"/>
</dbReference>
<accession>V9XSQ2</accession>
<evidence type="ECO:0000256" key="1">
    <source>
        <dbReference type="SAM" id="MobiDB-lite"/>
    </source>
</evidence>
<dbReference type="Pfam" id="PF06407">
    <property type="entry name" value="BDV_P40"/>
    <property type="match status" value="1"/>
</dbReference>
<dbReference type="SUPFAM" id="SSF101399">
    <property type="entry name" value="P40 nucleoprotein"/>
    <property type="match status" value="1"/>
</dbReference>
<keyword evidence="3" id="KW-0946">Virion</keyword>
<dbReference type="Gene3D" id="1.10.3050.10">
    <property type="entry name" value="borna disease virus nucleoprotein, domain 2"/>
    <property type="match status" value="1"/>
</dbReference>
<dbReference type="RefSeq" id="YP_009505423.1">
    <property type="nucleotide sequence ID" value="NC_038268.1"/>
</dbReference>
<dbReference type="OrthoDB" id="3290at10239"/>
<dbReference type="InterPro" id="IPR036260">
    <property type="entry name" value="P40_nucleoprot_sf_BD-vir"/>
</dbReference>
<dbReference type="Proteomes" id="UP000232469">
    <property type="component" value="Segment"/>
</dbReference>
<dbReference type="GO" id="GO:0019013">
    <property type="term" value="C:viral nucleocapsid"/>
    <property type="evidence" value="ECO:0007669"/>
    <property type="project" value="UniProtKB-KW"/>
</dbReference>
<dbReference type="GeneID" id="37616254"/>
<organism evidence="3 4">
    <name type="scientific">Estrildid finch bornavirus 1</name>
    <dbReference type="NCBI Taxonomy" id="1715295"/>
    <lineage>
        <taxon>Viruses</taxon>
        <taxon>Riboviria</taxon>
        <taxon>Orthornavirae</taxon>
        <taxon>Negarnaviricota</taxon>
        <taxon>Haploviricotina</taxon>
        <taxon>Monjiviricetes</taxon>
        <taxon>Mononegavirales</taxon>
        <taxon>Bornaviridae</taxon>
        <taxon>Orthobornavirus</taxon>
        <taxon>Orthobornavirus estrildidae</taxon>
    </lineage>
</organism>
<proteinExistence type="predicted"/>
<gene>
    <name evidence="3" type="primary">N</name>
</gene>
<sequence>MTSKGSKRRAPDTPEEMDEGPSQPSGPPGKPTHMPRLPGTFLQYTAGGTDPHPGIGREEDIRKNALNFLDPGRREKFHNVTPSLVFLCLLIPGLHAALLYGGVPRESYLSAPIMQEGEMLVKVDRFYGKQFKDRELSELEISSIFSHCCSLLIGVVIGSSAKIKAGAEQIKKRFKTLMASLNRPAHGETATLLQTFNPHEAIDWINGQPWVGSLILSLITTDFESPGKEFMDQIKLVASYAQMTTYTTIKEYLSECMDATLTIPAVAYEIRDFLKVSSELKAEHGELFKYLGAIRHSDVIKLAPRNFPNLASAAFYWSKKENPTMSGYRASTIQPGSTVKEAQLARFRRREVSRGEDGANLSDEIADIMRMIGVTGIQS</sequence>
<dbReference type="InterPro" id="IPR009441">
    <property type="entry name" value="P40_nucleoprot_BD-vir"/>
</dbReference>
<reference evidence="3 4" key="1">
    <citation type="journal article" date="2014" name="Vet. Microbiol.">
        <title>Discovery of a new avian bornavirus genotype in estrildid finches (Estrildidae) in Germany.</title>
        <authorList>
            <person name="Rubbenstroth D."/>
            <person name="Schmidt V."/>
            <person name="Rinder M."/>
            <person name="Legler M."/>
            <person name="Corman V.M."/>
            <person name="Staeheli P."/>
        </authorList>
    </citation>
    <scope>NUCLEOTIDE SEQUENCE [LARGE SCALE GENOMIC DNA]</scope>
    <source>
        <strain evidence="3">VS-4707</strain>
    </source>
</reference>
<dbReference type="InterPro" id="IPR015969">
    <property type="entry name" value="P40_nucleoprot_sub1_BD-vir"/>
</dbReference>
<dbReference type="InterPro" id="IPR015970">
    <property type="entry name" value="P40_nucleoprot_sub2_BD-vir"/>
</dbReference>
<keyword evidence="2" id="KW-1133">Transmembrane helix</keyword>